<dbReference type="NCBIfam" id="TIGR03568">
    <property type="entry name" value="NeuC_NnaA"/>
    <property type="match status" value="1"/>
</dbReference>
<keyword evidence="2" id="KW-0326">Glycosidase</keyword>
<organism evidence="2 3">
    <name type="scientific">Chitinophaga agri</name>
    <dbReference type="NCBI Taxonomy" id="2703787"/>
    <lineage>
        <taxon>Bacteria</taxon>
        <taxon>Pseudomonadati</taxon>
        <taxon>Bacteroidota</taxon>
        <taxon>Chitinophagia</taxon>
        <taxon>Chitinophagales</taxon>
        <taxon>Chitinophagaceae</taxon>
        <taxon>Chitinophaga</taxon>
    </lineage>
</organism>
<dbReference type="GO" id="GO:0004553">
    <property type="term" value="F:hydrolase activity, hydrolyzing O-glycosyl compounds"/>
    <property type="evidence" value="ECO:0007669"/>
    <property type="project" value="InterPro"/>
</dbReference>
<dbReference type="GO" id="GO:0006047">
    <property type="term" value="P:UDP-N-acetylglucosamine metabolic process"/>
    <property type="evidence" value="ECO:0007669"/>
    <property type="project" value="InterPro"/>
</dbReference>
<evidence type="ECO:0000259" key="1">
    <source>
        <dbReference type="Pfam" id="PF02350"/>
    </source>
</evidence>
<dbReference type="CDD" id="cd03786">
    <property type="entry name" value="GTB_UDP-GlcNAc_2-Epimerase"/>
    <property type="match status" value="1"/>
</dbReference>
<dbReference type="KEGG" id="chih:GWR21_21000"/>
<dbReference type="EC" id="3.2.1.183" evidence="2"/>
<dbReference type="AlphaFoldDB" id="A0A6B9ZK87"/>
<proteinExistence type="predicted"/>
<accession>A0A6B9ZK87</accession>
<evidence type="ECO:0000313" key="2">
    <source>
        <dbReference type="EMBL" id="QHS61991.1"/>
    </source>
</evidence>
<dbReference type="InterPro" id="IPR003331">
    <property type="entry name" value="UDP_GlcNAc_Epimerase_2_dom"/>
</dbReference>
<keyword evidence="2" id="KW-0378">Hydrolase</keyword>
<name>A0A6B9ZK87_9BACT</name>
<dbReference type="EMBL" id="CP048113">
    <property type="protein sequence ID" value="QHS61991.1"/>
    <property type="molecule type" value="Genomic_DNA"/>
</dbReference>
<keyword evidence="3" id="KW-1185">Reference proteome</keyword>
<dbReference type="SUPFAM" id="SSF53756">
    <property type="entry name" value="UDP-Glycosyltransferase/glycogen phosphorylase"/>
    <property type="match status" value="1"/>
</dbReference>
<dbReference type="Gene3D" id="3.40.50.2000">
    <property type="entry name" value="Glycogen Phosphorylase B"/>
    <property type="match status" value="2"/>
</dbReference>
<gene>
    <name evidence="2" type="primary">neuC</name>
    <name evidence="2" type="ORF">GWR21_21000</name>
</gene>
<protein>
    <submittedName>
        <fullName evidence="2">UDP-N-acetylglucosamine 2-epimerase (Hydrolyzing)</fullName>
        <ecNumber evidence="2">3.2.1.183</ecNumber>
    </submittedName>
</protein>
<dbReference type="RefSeq" id="WP_162333646.1">
    <property type="nucleotide sequence ID" value="NZ_CP048113.1"/>
</dbReference>
<dbReference type="PANTHER" id="PTHR43174">
    <property type="entry name" value="UDP-N-ACETYLGLUCOSAMINE 2-EPIMERASE"/>
    <property type="match status" value="1"/>
</dbReference>
<dbReference type="InterPro" id="IPR020004">
    <property type="entry name" value="UDP-GlcNAc_Epase"/>
</dbReference>
<sequence>MRKKICVITGTRAEYGLLRPLMSAIAEHTDLQLQLLVTGMHLSPEFGLTYRQIEADGFHIDRKIDMLLSSDSVSAITKSTGLGMLGFADAFASLEPDWVVILGDRFEAFAAATAAYMARIPVVHLHGGETTEGAIDEGLRHSITKMSYLHFTSTEAYRNRVIQLGEAPERVFNVGAIGIDSIMQLDRMSREELEVSLGMKLDQPTVLVTYHPVTLEDKSAEGQFSVLINELLAHSSLQIIITYPNADADGRVIISQIQELVKQNPDRIHAYPSLGQRRYLSVMPYLKAVIGNSSSGILEVPSFGIPTLNIGDRQGGRIAAESVVHAGTEADAIREGLKKVLSDAFAAECRHVKNPYGDGYATVGIMEALSRFIEVKNIKKKFYDL</sequence>
<dbReference type="InterPro" id="IPR029767">
    <property type="entry name" value="WecB-like"/>
</dbReference>
<dbReference type="PANTHER" id="PTHR43174:SF3">
    <property type="entry name" value="UDP-N-ACETYLGLUCOSAMINE 2-EPIMERASE"/>
    <property type="match status" value="1"/>
</dbReference>
<dbReference type="Proteomes" id="UP000476411">
    <property type="component" value="Chromosome"/>
</dbReference>
<dbReference type="Pfam" id="PF02350">
    <property type="entry name" value="Epimerase_2"/>
    <property type="match status" value="1"/>
</dbReference>
<feature type="domain" description="UDP-N-acetylglucosamine 2-epimerase" evidence="1">
    <location>
        <begin position="24"/>
        <end position="369"/>
    </location>
</feature>
<evidence type="ECO:0000313" key="3">
    <source>
        <dbReference type="Proteomes" id="UP000476411"/>
    </source>
</evidence>
<reference evidence="2 3" key="1">
    <citation type="submission" date="2020-01" db="EMBL/GenBank/DDBJ databases">
        <title>Complete genome sequence of Chitinophaga sp. H33E-04 isolated from quinoa roots.</title>
        <authorList>
            <person name="Weon H.-Y."/>
            <person name="Lee S.A."/>
        </authorList>
    </citation>
    <scope>NUCLEOTIDE SEQUENCE [LARGE SCALE GENOMIC DNA]</scope>
    <source>
        <strain evidence="2 3">H33E-04</strain>
    </source>
</reference>